<dbReference type="EMBL" id="KV748252">
    <property type="protein sequence ID" value="OCK87942.1"/>
    <property type="molecule type" value="Genomic_DNA"/>
</dbReference>
<organism evidence="1 2">
    <name type="scientific">Cenococcum geophilum 1.58</name>
    <dbReference type="NCBI Taxonomy" id="794803"/>
    <lineage>
        <taxon>Eukaryota</taxon>
        <taxon>Fungi</taxon>
        <taxon>Dikarya</taxon>
        <taxon>Ascomycota</taxon>
        <taxon>Pezizomycotina</taxon>
        <taxon>Dothideomycetes</taxon>
        <taxon>Pleosporomycetidae</taxon>
        <taxon>Gloniales</taxon>
        <taxon>Gloniaceae</taxon>
        <taxon>Cenococcum</taxon>
    </lineage>
</organism>
<evidence type="ECO:0000313" key="2">
    <source>
        <dbReference type="Proteomes" id="UP000250078"/>
    </source>
</evidence>
<evidence type="ECO:0000313" key="1">
    <source>
        <dbReference type="EMBL" id="OCK87942.1"/>
    </source>
</evidence>
<sequence>MTKACGGVAGDSSLQQRSRLQQTAMFRRRGWWIKASVSQTSHAQKMRSEQHRRRAEGTRESDQRRGEEGRRLRVAGVRKKDEGHTRRALAPREREGATGLVQVGGLEGQRGWGKDLFWKAHCRAVTGCKCSRKRLAGEEHGALAGVWA</sequence>
<name>A0ACC8ENV0_9PEZI</name>
<protein>
    <submittedName>
        <fullName evidence="1">Uncharacterized protein</fullName>
    </submittedName>
</protein>
<gene>
    <name evidence="1" type="ORF">K441DRAFT_739986</name>
</gene>
<proteinExistence type="predicted"/>
<dbReference type="Proteomes" id="UP000250078">
    <property type="component" value="Unassembled WGS sequence"/>
</dbReference>
<keyword evidence="2" id="KW-1185">Reference proteome</keyword>
<accession>A0ACC8ENV0</accession>
<reference evidence="1 2" key="1">
    <citation type="journal article" date="2016" name="Nat. Commun.">
        <title>Ectomycorrhizal ecology is imprinted in the genome of the dominant symbiotic fungus Cenococcum geophilum.</title>
        <authorList>
            <consortium name="DOE Joint Genome Institute"/>
            <person name="Peter M."/>
            <person name="Kohler A."/>
            <person name="Ohm R.A."/>
            <person name="Kuo A."/>
            <person name="Krutzmann J."/>
            <person name="Morin E."/>
            <person name="Arend M."/>
            <person name="Barry K.W."/>
            <person name="Binder M."/>
            <person name="Choi C."/>
            <person name="Clum A."/>
            <person name="Copeland A."/>
            <person name="Grisel N."/>
            <person name="Haridas S."/>
            <person name="Kipfer T."/>
            <person name="LaButti K."/>
            <person name="Lindquist E."/>
            <person name="Lipzen A."/>
            <person name="Maire R."/>
            <person name="Meier B."/>
            <person name="Mihaltcheva S."/>
            <person name="Molinier V."/>
            <person name="Murat C."/>
            <person name="Poggeler S."/>
            <person name="Quandt C.A."/>
            <person name="Sperisen C."/>
            <person name="Tritt A."/>
            <person name="Tisserant E."/>
            <person name="Crous P.W."/>
            <person name="Henrissat B."/>
            <person name="Nehls U."/>
            <person name="Egli S."/>
            <person name="Spatafora J.W."/>
            <person name="Grigoriev I.V."/>
            <person name="Martin F.M."/>
        </authorList>
    </citation>
    <scope>NUCLEOTIDE SEQUENCE [LARGE SCALE GENOMIC DNA]</scope>
    <source>
        <strain evidence="1 2">1.58</strain>
    </source>
</reference>